<evidence type="ECO:0000256" key="5">
    <source>
        <dbReference type="ARBA" id="ARBA00023242"/>
    </source>
</evidence>
<dbReference type="PANTHER" id="PTHR15263:SF1">
    <property type="entry name" value="NF-KAPPA-B INHIBITOR-LIKE PROTEIN 1"/>
    <property type="match status" value="1"/>
</dbReference>
<evidence type="ECO:0000256" key="3">
    <source>
        <dbReference type="ARBA" id="ARBA00022737"/>
    </source>
</evidence>
<dbReference type="InterPro" id="IPR038753">
    <property type="entry name" value="NFKBIL1"/>
</dbReference>
<evidence type="ECO:0000313" key="8">
    <source>
        <dbReference type="EMBL" id="EPQ62253.1"/>
    </source>
</evidence>
<feature type="compositionally biased region" description="Basic and acidic residues" evidence="7">
    <location>
        <begin position="46"/>
        <end position="58"/>
    </location>
</feature>
<keyword evidence="6" id="KW-0175">Coiled coil</keyword>
<dbReference type="AlphaFoldDB" id="A0A061HER0"/>
<evidence type="ECO:0000256" key="6">
    <source>
        <dbReference type="SAM" id="Coils"/>
    </source>
</evidence>
<evidence type="ECO:0000256" key="4">
    <source>
        <dbReference type="ARBA" id="ARBA00023043"/>
    </source>
</evidence>
<evidence type="ECO:0000256" key="7">
    <source>
        <dbReference type="SAM" id="MobiDB-lite"/>
    </source>
</evidence>
<feature type="coiled-coil region" evidence="6">
    <location>
        <begin position="168"/>
        <end position="202"/>
    </location>
</feature>
<dbReference type="HOGENOM" id="CLU_043194_0_0_1"/>
<reference evidence="8" key="2">
    <citation type="submission" date="2013-01" db="EMBL/GenBank/DDBJ databases">
        <title>The wheat powdery mildew genome reveals unique evolution of an obligate biotroph.</title>
        <authorList>
            <person name="Oberhaensli S."/>
            <person name="Wicker T."/>
            <person name="Keller B."/>
        </authorList>
    </citation>
    <scope>NUCLEOTIDE SEQUENCE</scope>
    <source>
        <strain evidence="8">96224</strain>
    </source>
</reference>
<keyword evidence="3" id="KW-0677">Repeat</keyword>
<reference evidence="10" key="1">
    <citation type="journal article" date="2013" name="Nat. Genet.">
        <title>The wheat powdery mildew genome shows the unique evolution of an obligate biotroph.</title>
        <authorList>
            <person name="Wicker T."/>
            <person name="Oberhaensli S."/>
            <person name="Parlange F."/>
            <person name="Buchmann J.P."/>
            <person name="Shatalina M."/>
            <person name="Roffler S."/>
            <person name="Ben-David R."/>
            <person name="Dolezel J."/>
            <person name="Simkova H."/>
            <person name="Schulze-Lefert P."/>
            <person name="Spanu P.D."/>
            <person name="Bruggmann R."/>
            <person name="Amselem J."/>
            <person name="Quesneville H."/>
            <person name="Ver Loren van Themaat E."/>
            <person name="Paape T."/>
            <person name="Shimizu K.K."/>
            <person name="Keller B."/>
        </authorList>
    </citation>
    <scope>NUCLEOTIDE SEQUENCE [LARGE SCALE GENOMIC DNA]</scope>
    <source>
        <strain evidence="10">96224</strain>
    </source>
</reference>
<evidence type="ECO:0000313" key="10">
    <source>
        <dbReference type="Proteomes" id="UP000053110"/>
    </source>
</evidence>
<dbReference type="EMBL" id="KE375182">
    <property type="protein sequence ID" value="EPQ62253.1"/>
    <property type="molecule type" value="Genomic_DNA"/>
</dbReference>
<proteinExistence type="predicted"/>
<protein>
    <submittedName>
        <fullName evidence="9">Bgt-433</fullName>
    </submittedName>
</protein>
<feature type="compositionally biased region" description="Basic and acidic residues" evidence="7">
    <location>
        <begin position="1"/>
        <end position="11"/>
    </location>
</feature>
<keyword evidence="2" id="KW-0597">Phosphoprotein</keyword>
<sequence>MTSENRHHQLQNEEANPDIERKKRFRFKNDSKRKTDGKSRIPKVSIENERCKLREPHRNGKPKKNRSKQGNYPPHSPLTTEPEATGTSNPHDASYEMKMDPEVAFRESLFDAMADDEGAQFWEGVYGQPIHTYPNIKSGPDGKLELMTDEEYTAYVRSKMYEKTHQFLIEERAKRDSARKEREKLSRESARLRKEAKMFRRQVEESIKRGEERNIRKNWSEKWNHYITRWEALDKDRHGMISFESIPWPTASGSQMDIDTKEIERFFMLAPTSGQPSQIQLGKTLKLERIRWHPDKIQQKFGSQDISKDILKAVTSIFQIIDSLWSRSRDDQ</sequence>
<organism evidence="9">
    <name type="scientific">Blumeria graminis f. sp. tritici 96224</name>
    <dbReference type="NCBI Taxonomy" id="1268274"/>
    <lineage>
        <taxon>Eukaryota</taxon>
        <taxon>Fungi</taxon>
        <taxon>Dikarya</taxon>
        <taxon>Ascomycota</taxon>
        <taxon>Pezizomycotina</taxon>
        <taxon>Leotiomycetes</taxon>
        <taxon>Erysiphales</taxon>
        <taxon>Erysiphaceae</taxon>
        <taxon>Blumeria</taxon>
    </lineage>
</organism>
<dbReference type="GO" id="GO:0005634">
    <property type="term" value="C:nucleus"/>
    <property type="evidence" value="ECO:0007669"/>
    <property type="project" value="UniProtKB-SubCell"/>
</dbReference>
<comment type="subcellular location">
    <subcellularLocation>
        <location evidence="1">Nucleus</location>
    </subcellularLocation>
</comment>
<accession>A0A061HER0</accession>
<dbReference type="EMBL" id="UIGY01000213">
    <property type="protein sequence ID" value="SUZ13077.1"/>
    <property type="molecule type" value="Genomic_DNA"/>
</dbReference>
<reference evidence="9" key="3">
    <citation type="submission" date="2018-07" db="EMBL/GenBank/DDBJ databases">
        <authorList>
            <person name="Quirk P.G."/>
            <person name="Krulwich T.A."/>
        </authorList>
    </citation>
    <scope>NUCLEOTIDE SEQUENCE</scope>
    <source>
        <strain evidence="9">96224</strain>
    </source>
</reference>
<gene>
    <name evidence="8" type="ORF">BGT96224_433</name>
    <name evidence="9" type="ORF">BGT96224V2_LOCUS6239</name>
</gene>
<keyword evidence="5" id="KW-0539">Nucleus</keyword>
<evidence type="ECO:0000256" key="1">
    <source>
        <dbReference type="ARBA" id="ARBA00004123"/>
    </source>
</evidence>
<name>A0A061HER0_BLUGR</name>
<dbReference type="GO" id="GO:0043124">
    <property type="term" value="P:negative regulation of canonical NF-kappaB signal transduction"/>
    <property type="evidence" value="ECO:0007669"/>
    <property type="project" value="InterPro"/>
</dbReference>
<dbReference type="Proteomes" id="UP000053110">
    <property type="component" value="Unassembled WGS sequence"/>
</dbReference>
<feature type="region of interest" description="Disordered" evidence="7">
    <location>
        <begin position="1"/>
        <end position="94"/>
    </location>
</feature>
<evidence type="ECO:0000256" key="2">
    <source>
        <dbReference type="ARBA" id="ARBA00022553"/>
    </source>
</evidence>
<dbReference type="PANTHER" id="PTHR15263">
    <property type="entry name" value="I-KAPPA-B-LIKE PROTEIN IKBL"/>
    <property type="match status" value="1"/>
</dbReference>
<evidence type="ECO:0000313" key="9">
    <source>
        <dbReference type="EMBL" id="SUZ13077.1"/>
    </source>
</evidence>
<feature type="compositionally biased region" description="Basic and acidic residues" evidence="7">
    <location>
        <begin position="27"/>
        <end position="39"/>
    </location>
</feature>
<dbReference type="OrthoDB" id="412109at2759"/>
<keyword evidence="4" id="KW-0040">ANK repeat</keyword>